<reference evidence="3 4" key="1">
    <citation type="submission" date="2020-10" db="EMBL/GenBank/DDBJ databases">
        <title>Plant Genome Project.</title>
        <authorList>
            <person name="Zhang R.-G."/>
        </authorList>
    </citation>
    <scope>NUCLEOTIDE SEQUENCE [LARGE SCALE GENOMIC DNA]</scope>
    <source>
        <strain evidence="3">FAFU-HL-1</strain>
        <tissue evidence="3">Leaf</tissue>
    </source>
</reference>
<evidence type="ECO:0000313" key="4">
    <source>
        <dbReference type="Proteomes" id="UP000657918"/>
    </source>
</evidence>
<organism evidence="3 4">
    <name type="scientific">Salix dunnii</name>
    <dbReference type="NCBI Taxonomy" id="1413687"/>
    <lineage>
        <taxon>Eukaryota</taxon>
        <taxon>Viridiplantae</taxon>
        <taxon>Streptophyta</taxon>
        <taxon>Embryophyta</taxon>
        <taxon>Tracheophyta</taxon>
        <taxon>Spermatophyta</taxon>
        <taxon>Magnoliopsida</taxon>
        <taxon>eudicotyledons</taxon>
        <taxon>Gunneridae</taxon>
        <taxon>Pentapetalae</taxon>
        <taxon>rosids</taxon>
        <taxon>fabids</taxon>
        <taxon>Malpighiales</taxon>
        <taxon>Salicaceae</taxon>
        <taxon>Saliceae</taxon>
        <taxon>Salix</taxon>
    </lineage>
</organism>
<dbReference type="GO" id="GO:0000914">
    <property type="term" value="P:phragmoplast assembly"/>
    <property type="evidence" value="ECO:0007669"/>
    <property type="project" value="InterPro"/>
</dbReference>
<dbReference type="PANTHER" id="PTHR46562">
    <property type="entry name" value="SERINE/THREONINE-KINASE ULK4-LIKE PROTEIN-RELATED"/>
    <property type="match status" value="1"/>
</dbReference>
<evidence type="ECO:0000256" key="1">
    <source>
        <dbReference type="SAM" id="MobiDB-lite"/>
    </source>
</evidence>
<dbReference type="AlphaFoldDB" id="A0A835JQQ6"/>
<dbReference type="EMBL" id="JADGMS010000010">
    <property type="protein sequence ID" value="KAF9673516.1"/>
    <property type="molecule type" value="Genomic_DNA"/>
</dbReference>
<evidence type="ECO:0000259" key="2">
    <source>
        <dbReference type="Pfam" id="PF24970"/>
    </source>
</evidence>
<keyword evidence="4" id="KW-1185">Reference proteome</keyword>
<dbReference type="InterPro" id="IPR056980">
    <property type="entry name" value="ARM_RUK"/>
</dbReference>
<dbReference type="OrthoDB" id="1694440at2759"/>
<dbReference type="InterPro" id="IPR044591">
    <property type="entry name" value="RUK"/>
</dbReference>
<accession>A0A835JQQ6</accession>
<evidence type="ECO:0000313" key="3">
    <source>
        <dbReference type="EMBL" id="KAF9673516.1"/>
    </source>
</evidence>
<name>A0A835JQQ6_9ROSI</name>
<dbReference type="PANTHER" id="PTHR46562:SF1">
    <property type="entry name" value="SERINE_THREONINE-PROTEIN KINASE ULK4"/>
    <property type="match status" value="1"/>
</dbReference>
<dbReference type="GO" id="GO:0008017">
    <property type="term" value="F:microtubule binding"/>
    <property type="evidence" value="ECO:0007669"/>
    <property type="project" value="InterPro"/>
</dbReference>
<dbReference type="Proteomes" id="UP000657918">
    <property type="component" value="Unassembled WGS sequence"/>
</dbReference>
<protein>
    <recommendedName>
        <fullName evidence="2">RUNKEL ARM-repeat domain-containing protein</fullName>
    </recommendedName>
</protein>
<feature type="domain" description="RUNKEL ARM-repeat" evidence="2">
    <location>
        <begin position="50"/>
        <end position="204"/>
    </location>
</feature>
<comment type="caution">
    <text evidence="3">The sequence shown here is derived from an EMBL/GenBank/DDBJ whole genome shotgun (WGS) entry which is preliminary data.</text>
</comment>
<proteinExistence type="predicted"/>
<dbReference type="Pfam" id="PF24970">
    <property type="entry name" value="ARM_RUK"/>
    <property type="match status" value="1"/>
</dbReference>
<sequence length="408" mass="42708">MELELTCRNGGRSESGGKGYRGATLTLGFKGGEAIRSALSFFKASTFSLDMEDFLEPTLGLCRAFLLCSVGSKRGLAYKKDPALLNDSSSEASTAVHQQQCIRDIMDFGSNVVVLLELSRSCEANIADIASECVLLLLKAAPREATTGFLTNLLKVSTILESSSKGVPHLVLQRILHALAYSCGQYLSHAMKLAMSINEISRIELNSKTSTYPISTSPAFLTNSPSPSPFQELPPDIAPLLPSPGGVLPPPTVSSDPTIPSTPSPPNPDGVVAPGPDSAFSPLGALLASSASPRNLINFATAVGSVWRCYGLLSVVTGGVCCTARSAIHVCAAPVRAVCGSVMTTGMSGTALSCKGLHDSGCSGKILRVVEELVEGEDECSIFLQGRIPCVTGFGIFARTKSDICSKN</sequence>
<gene>
    <name evidence="3" type="ORF">SADUNF_Sadunf10G0032400</name>
</gene>
<feature type="region of interest" description="Disordered" evidence="1">
    <location>
        <begin position="244"/>
        <end position="272"/>
    </location>
</feature>